<comment type="subcellular location">
    <subcellularLocation>
        <location evidence="1">Cytoplasm</location>
    </subcellularLocation>
</comment>
<keyword evidence="6" id="KW-0131">Cell cycle</keyword>
<dbReference type="PANTHER" id="PTHR34981">
    <property type="entry name" value="CELL DIVISION PROTEIN ZAPA"/>
    <property type="match status" value="1"/>
</dbReference>
<evidence type="ECO:0000256" key="8">
    <source>
        <dbReference type="ARBA" id="ARBA00026068"/>
    </source>
</evidence>
<evidence type="ECO:0000256" key="5">
    <source>
        <dbReference type="ARBA" id="ARBA00023210"/>
    </source>
</evidence>
<evidence type="ECO:0000256" key="3">
    <source>
        <dbReference type="ARBA" id="ARBA00022490"/>
    </source>
</evidence>
<dbReference type="GO" id="GO:0000917">
    <property type="term" value="P:division septum assembly"/>
    <property type="evidence" value="ECO:0007669"/>
    <property type="project" value="UniProtKB-KW"/>
</dbReference>
<dbReference type="Gene3D" id="3.30.160.880">
    <property type="entry name" value="Cell division protein ZapA protomer, N-terminal domain"/>
    <property type="match status" value="1"/>
</dbReference>
<proteinExistence type="predicted"/>
<comment type="subunit">
    <text evidence="8">Homodimer. Interacts with FtsZ.</text>
</comment>
<dbReference type="PANTHER" id="PTHR34981:SF1">
    <property type="entry name" value="CELL DIVISION PROTEIN ZAPA"/>
    <property type="match status" value="1"/>
</dbReference>
<accession>A0A7C0Y6Q3</accession>
<dbReference type="InterPro" id="IPR007838">
    <property type="entry name" value="Cell_div_ZapA-like"/>
</dbReference>
<dbReference type="InterPro" id="IPR036192">
    <property type="entry name" value="Cell_div_ZapA-like_sf"/>
</dbReference>
<name>A0A7C0Y6Q3_9BACT</name>
<keyword evidence="10" id="KW-0175">Coiled coil</keyword>
<evidence type="ECO:0000256" key="1">
    <source>
        <dbReference type="ARBA" id="ARBA00004496"/>
    </source>
</evidence>
<evidence type="ECO:0000256" key="10">
    <source>
        <dbReference type="SAM" id="Coils"/>
    </source>
</evidence>
<dbReference type="GO" id="GO:0005829">
    <property type="term" value="C:cytosol"/>
    <property type="evidence" value="ECO:0007669"/>
    <property type="project" value="TreeGrafter"/>
</dbReference>
<dbReference type="GO" id="GO:0030428">
    <property type="term" value="C:cell septum"/>
    <property type="evidence" value="ECO:0007669"/>
    <property type="project" value="TreeGrafter"/>
</dbReference>
<evidence type="ECO:0000256" key="9">
    <source>
        <dbReference type="ARBA" id="ARBA00033158"/>
    </source>
</evidence>
<dbReference type="InterPro" id="IPR042233">
    <property type="entry name" value="Cell_div_ZapA_N"/>
</dbReference>
<evidence type="ECO:0000256" key="6">
    <source>
        <dbReference type="ARBA" id="ARBA00023306"/>
    </source>
</evidence>
<dbReference type="EMBL" id="DQWS01000141">
    <property type="protein sequence ID" value="HDD53154.1"/>
    <property type="molecule type" value="Genomic_DNA"/>
</dbReference>
<dbReference type="GO" id="GO:0032153">
    <property type="term" value="C:cell division site"/>
    <property type="evidence" value="ECO:0007669"/>
    <property type="project" value="TreeGrafter"/>
</dbReference>
<evidence type="ECO:0000313" key="11">
    <source>
        <dbReference type="EMBL" id="HDD53154.1"/>
    </source>
</evidence>
<dbReference type="AlphaFoldDB" id="A0A7C0Y6Q3"/>
<evidence type="ECO:0000256" key="2">
    <source>
        <dbReference type="ARBA" id="ARBA00015195"/>
    </source>
</evidence>
<gene>
    <name evidence="11" type="ORF">ENF32_03710</name>
</gene>
<reference evidence="11" key="1">
    <citation type="journal article" date="2020" name="mSystems">
        <title>Genome- and Community-Level Interaction Insights into Carbon Utilization and Element Cycling Functions of Hydrothermarchaeota in Hydrothermal Sediment.</title>
        <authorList>
            <person name="Zhou Z."/>
            <person name="Liu Y."/>
            <person name="Xu W."/>
            <person name="Pan J."/>
            <person name="Luo Z.H."/>
            <person name="Li M."/>
        </authorList>
    </citation>
    <scope>NUCLEOTIDE SEQUENCE [LARGE SCALE GENOMIC DNA]</scope>
    <source>
        <strain evidence="11">HyVt-115</strain>
    </source>
</reference>
<feature type="coiled-coil region" evidence="10">
    <location>
        <begin position="56"/>
        <end position="90"/>
    </location>
</feature>
<protein>
    <recommendedName>
        <fullName evidence="2">Cell division protein ZapA</fullName>
    </recommendedName>
    <alternativeName>
        <fullName evidence="9">Z ring-associated protein ZapA</fullName>
    </alternativeName>
</protein>
<comment type="function">
    <text evidence="7">Activator of cell division through the inhibition of FtsZ GTPase activity, therefore promoting FtsZ assembly into bundles of protofilaments necessary for the formation of the division Z ring. It is recruited early at mid-cell but it is not essential for cell division.</text>
</comment>
<sequence>MAKAEVRIFNKNYALKTSSESMDDLLKYAAYVDEKMKEVAQEGRLVSTEKIALVAALNIAAEYFKVKKELEKLEEDIERKIGQLIHLVEQAGGEGGQ</sequence>
<dbReference type="Pfam" id="PF05164">
    <property type="entry name" value="ZapA"/>
    <property type="match status" value="1"/>
</dbReference>
<dbReference type="GO" id="GO:0043093">
    <property type="term" value="P:FtsZ-dependent cytokinesis"/>
    <property type="evidence" value="ECO:0007669"/>
    <property type="project" value="TreeGrafter"/>
</dbReference>
<evidence type="ECO:0000256" key="7">
    <source>
        <dbReference type="ARBA" id="ARBA00024910"/>
    </source>
</evidence>
<keyword evidence="3" id="KW-0963">Cytoplasm</keyword>
<dbReference type="GO" id="GO:0000921">
    <property type="term" value="P:septin ring assembly"/>
    <property type="evidence" value="ECO:0007669"/>
    <property type="project" value="TreeGrafter"/>
</dbReference>
<evidence type="ECO:0000256" key="4">
    <source>
        <dbReference type="ARBA" id="ARBA00022618"/>
    </source>
</evidence>
<dbReference type="Gene3D" id="1.20.5.50">
    <property type="match status" value="1"/>
</dbReference>
<keyword evidence="4 11" id="KW-0132">Cell division</keyword>
<organism evidence="11">
    <name type="scientific">Thermosulfidibacter takaii</name>
    <dbReference type="NCBI Taxonomy" id="412593"/>
    <lineage>
        <taxon>Bacteria</taxon>
        <taxon>Pseudomonadati</taxon>
        <taxon>Thermosulfidibacterota</taxon>
        <taxon>Thermosulfidibacteria</taxon>
        <taxon>Thermosulfidibacterales</taxon>
        <taxon>Thermosulfidibacteraceae</taxon>
    </lineage>
</organism>
<dbReference type="SUPFAM" id="SSF102829">
    <property type="entry name" value="Cell division protein ZapA-like"/>
    <property type="match status" value="1"/>
</dbReference>
<keyword evidence="5" id="KW-0717">Septation</keyword>
<comment type="caution">
    <text evidence="11">The sequence shown here is derived from an EMBL/GenBank/DDBJ whole genome shotgun (WGS) entry which is preliminary data.</text>
</comment>
<dbReference type="Proteomes" id="UP000885690">
    <property type="component" value="Unassembled WGS sequence"/>
</dbReference>